<dbReference type="Pfam" id="PF08843">
    <property type="entry name" value="AbiEii"/>
    <property type="match status" value="1"/>
</dbReference>
<evidence type="ECO:0000313" key="1">
    <source>
        <dbReference type="EMBL" id="PIS22522.1"/>
    </source>
</evidence>
<reference evidence="2" key="1">
    <citation type="submission" date="2017-09" db="EMBL/GenBank/DDBJ databases">
        <title>Depth-based differentiation of microbial function through sediment-hosted aquifers and enrichment of novel symbionts in the deep terrestrial subsurface.</title>
        <authorList>
            <person name="Probst A.J."/>
            <person name="Ladd B."/>
            <person name="Jarett J.K."/>
            <person name="Geller-Mcgrath D.E."/>
            <person name="Sieber C.M.K."/>
            <person name="Emerson J.B."/>
            <person name="Anantharaman K."/>
            <person name="Thomas B.C."/>
            <person name="Malmstrom R."/>
            <person name="Stieglmeier M."/>
            <person name="Klingl A."/>
            <person name="Woyke T."/>
            <person name="Ryan C.M."/>
            <person name="Banfield J.F."/>
        </authorList>
    </citation>
    <scope>NUCLEOTIDE SEQUENCE [LARGE SCALE GENOMIC DNA]</scope>
</reference>
<dbReference type="Gene3D" id="3.10.450.620">
    <property type="entry name" value="JHP933, nucleotidyltransferase-like core domain"/>
    <property type="match status" value="1"/>
</dbReference>
<evidence type="ECO:0000313" key="2">
    <source>
        <dbReference type="Proteomes" id="UP000231252"/>
    </source>
</evidence>
<gene>
    <name evidence="1" type="ORF">COT50_01550</name>
</gene>
<dbReference type="Proteomes" id="UP000231252">
    <property type="component" value="Unassembled WGS sequence"/>
</dbReference>
<evidence type="ECO:0008006" key="3">
    <source>
        <dbReference type="Google" id="ProtNLM"/>
    </source>
</evidence>
<dbReference type="EMBL" id="PEYU01000026">
    <property type="protein sequence ID" value="PIS22522.1"/>
    <property type="molecule type" value="Genomic_DNA"/>
</dbReference>
<sequence>MEENLITQIKMYLDTKNPDTRIEVKKLFAKEYIHAYILDFLYNSKNYHTINFYGGTCLRYVYGLDRLSEDLDFDATSINNFDGFETDIIKYFKQILGYEGLDVKRQMGERGIRRFTVKLPILYQLGLSTMENERLFIKVEFSNHKQQADIEKKPLFLHGRSFVVSHFSLPSLFAGKILACLERNFRKGSEDVFVKGRDFYDLIWYMQKGVTPKEEKLLKDGDSSYTTEQAFEALTKKINTLRPNDIYIDIVNLLENKVYAERWAESFKEQYFRLVANY</sequence>
<protein>
    <recommendedName>
        <fullName evidence="3">Nucleotidyl transferase AbiEii/AbiGii toxin family protein</fullName>
    </recommendedName>
</protein>
<dbReference type="InterPro" id="IPR014942">
    <property type="entry name" value="AbiEii"/>
</dbReference>
<name>A0A2H0XC87_UNCKA</name>
<proteinExistence type="predicted"/>
<dbReference type="AlphaFoldDB" id="A0A2H0XC87"/>
<comment type="caution">
    <text evidence="1">The sequence shown here is derived from an EMBL/GenBank/DDBJ whole genome shotgun (WGS) entry which is preliminary data.</text>
</comment>
<accession>A0A2H0XC87</accession>
<organism evidence="1 2">
    <name type="scientific">candidate division WWE3 bacterium CG08_land_8_20_14_0_20_41_10</name>
    <dbReference type="NCBI Taxonomy" id="1975085"/>
    <lineage>
        <taxon>Bacteria</taxon>
        <taxon>Katanobacteria</taxon>
    </lineage>
</organism>